<gene>
    <name evidence="1" type="ORF">CMV_027964</name>
</gene>
<dbReference type="AlphaFoldDB" id="A0A8J4Q9I4"/>
<comment type="caution">
    <text evidence="1">The sequence shown here is derived from an EMBL/GenBank/DDBJ whole genome shotgun (WGS) entry which is preliminary data.</text>
</comment>
<evidence type="ECO:0000313" key="1">
    <source>
        <dbReference type="EMBL" id="KAF3945681.1"/>
    </source>
</evidence>
<reference evidence="1" key="1">
    <citation type="submission" date="2020-03" db="EMBL/GenBank/DDBJ databases">
        <title>Castanea mollissima Vanexum genome sequencing.</title>
        <authorList>
            <person name="Staton M."/>
        </authorList>
    </citation>
    <scope>NUCLEOTIDE SEQUENCE</scope>
    <source>
        <tissue evidence="1">Leaf</tissue>
    </source>
</reference>
<protein>
    <submittedName>
        <fullName evidence="1">Uncharacterized protein</fullName>
    </submittedName>
</protein>
<evidence type="ECO:0000313" key="2">
    <source>
        <dbReference type="Proteomes" id="UP000737018"/>
    </source>
</evidence>
<dbReference type="EMBL" id="JRKL02011550">
    <property type="protein sequence ID" value="KAF3945681.1"/>
    <property type="molecule type" value="Genomic_DNA"/>
</dbReference>
<dbReference type="Proteomes" id="UP000737018">
    <property type="component" value="Unassembled WGS sequence"/>
</dbReference>
<name>A0A8J4Q9I4_9ROSI</name>
<sequence length="171" mass="18865">MFFLAPRGSERARQGLSGLGWDSVGTGWDPLGQDWTGLVCALVEPIVSGAGVVSGFCCWWREVVQAHAAGERPAGGAQGWNIDMALQLLLRLVRLFCVRTGVVGRVWWWVWCRARCWVLRERTSTLVRRFVVLMGRIWSDEPLFGLGRALFGRGGRVGGRRRGLVAGSPVA</sequence>
<proteinExistence type="predicted"/>
<accession>A0A8J4Q9I4</accession>
<keyword evidence="2" id="KW-1185">Reference proteome</keyword>
<organism evidence="1 2">
    <name type="scientific">Castanea mollissima</name>
    <name type="common">Chinese chestnut</name>
    <dbReference type="NCBI Taxonomy" id="60419"/>
    <lineage>
        <taxon>Eukaryota</taxon>
        <taxon>Viridiplantae</taxon>
        <taxon>Streptophyta</taxon>
        <taxon>Embryophyta</taxon>
        <taxon>Tracheophyta</taxon>
        <taxon>Spermatophyta</taxon>
        <taxon>Magnoliopsida</taxon>
        <taxon>eudicotyledons</taxon>
        <taxon>Gunneridae</taxon>
        <taxon>Pentapetalae</taxon>
        <taxon>rosids</taxon>
        <taxon>fabids</taxon>
        <taxon>Fagales</taxon>
        <taxon>Fagaceae</taxon>
        <taxon>Castanea</taxon>
    </lineage>
</organism>